<dbReference type="GO" id="GO:0003824">
    <property type="term" value="F:catalytic activity"/>
    <property type="evidence" value="ECO:0007669"/>
    <property type="project" value="InterPro"/>
</dbReference>
<dbReference type="SUPFAM" id="SSF56219">
    <property type="entry name" value="DNase I-like"/>
    <property type="match status" value="1"/>
</dbReference>
<dbReference type="InterPro" id="IPR043502">
    <property type="entry name" value="DNA/RNA_pol_sf"/>
</dbReference>
<evidence type="ECO:0000313" key="3">
    <source>
        <dbReference type="EMBL" id="RVX10839.1"/>
    </source>
</evidence>
<organism evidence="3 4">
    <name type="scientific">Vitis vinifera</name>
    <name type="common">Grape</name>
    <dbReference type="NCBI Taxonomy" id="29760"/>
    <lineage>
        <taxon>Eukaryota</taxon>
        <taxon>Viridiplantae</taxon>
        <taxon>Streptophyta</taxon>
        <taxon>Embryophyta</taxon>
        <taxon>Tracheophyta</taxon>
        <taxon>Spermatophyta</taxon>
        <taxon>Magnoliopsida</taxon>
        <taxon>eudicotyledons</taxon>
        <taxon>Gunneridae</taxon>
        <taxon>Pentapetalae</taxon>
        <taxon>rosids</taxon>
        <taxon>Vitales</taxon>
        <taxon>Vitaceae</taxon>
        <taxon>Viteae</taxon>
        <taxon>Vitis</taxon>
    </lineage>
</organism>
<dbReference type="InterPro" id="IPR005135">
    <property type="entry name" value="Endo/exonuclease/phosphatase"/>
</dbReference>
<dbReference type="PROSITE" id="PS50878">
    <property type="entry name" value="RT_POL"/>
    <property type="match status" value="1"/>
</dbReference>
<evidence type="ECO:0000259" key="2">
    <source>
        <dbReference type="PROSITE" id="PS50878"/>
    </source>
</evidence>
<protein>
    <submittedName>
        <fullName evidence="3">Transposon TX1 uncharacterized 149 kDa protein</fullName>
    </submittedName>
</protein>
<gene>
    <name evidence="3" type="primary">YTX2_24</name>
    <name evidence="3" type="ORF">CK203_018201</name>
</gene>
<dbReference type="InterPro" id="IPR036691">
    <property type="entry name" value="Endo/exonu/phosph_ase_sf"/>
</dbReference>
<evidence type="ECO:0000256" key="1">
    <source>
        <dbReference type="SAM" id="MobiDB-lite"/>
    </source>
</evidence>
<dbReference type="EMBL" id="QGNW01000033">
    <property type="protein sequence ID" value="RVX10839.1"/>
    <property type="molecule type" value="Genomic_DNA"/>
</dbReference>
<name>A0A438JPF2_VITVI</name>
<reference evidence="3 4" key="1">
    <citation type="journal article" date="2018" name="PLoS Genet.">
        <title>Population sequencing reveals clonal diversity and ancestral inbreeding in the grapevine cultivar Chardonnay.</title>
        <authorList>
            <person name="Roach M.J."/>
            <person name="Johnson D.L."/>
            <person name="Bohlmann J."/>
            <person name="van Vuuren H.J."/>
            <person name="Jones S.J."/>
            <person name="Pretorius I.S."/>
            <person name="Schmidt S.A."/>
            <person name="Borneman A.R."/>
        </authorList>
    </citation>
    <scope>NUCLEOTIDE SEQUENCE [LARGE SCALE GENOMIC DNA]</scope>
    <source>
        <strain evidence="4">cv. Chardonnay</strain>
        <tissue evidence="3">Leaf</tissue>
    </source>
</reference>
<dbReference type="PANTHER" id="PTHR33116">
    <property type="entry name" value="REVERSE TRANSCRIPTASE ZINC-BINDING DOMAIN-CONTAINING PROTEIN-RELATED-RELATED"/>
    <property type="match status" value="1"/>
</dbReference>
<dbReference type="AlphaFoldDB" id="A0A438JPF2"/>
<proteinExistence type="predicted"/>
<feature type="domain" description="Reverse transcriptase" evidence="2">
    <location>
        <begin position="508"/>
        <end position="788"/>
    </location>
</feature>
<dbReference type="SUPFAM" id="SSF56672">
    <property type="entry name" value="DNA/RNA polymerases"/>
    <property type="match status" value="1"/>
</dbReference>
<dbReference type="CDD" id="cd01650">
    <property type="entry name" value="RT_nLTR_like"/>
    <property type="match status" value="1"/>
</dbReference>
<feature type="region of interest" description="Disordered" evidence="1">
    <location>
        <begin position="1115"/>
        <end position="1137"/>
    </location>
</feature>
<feature type="region of interest" description="Disordered" evidence="1">
    <location>
        <begin position="23"/>
        <end position="60"/>
    </location>
</feature>
<dbReference type="InterPro" id="IPR000477">
    <property type="entry name" value="RT_dom"/>
</dbReference>
<comment type="caution">
    <text evidence="3">The sequence shown here is derived from an EMBL/GenBank/DDBJ whole genome shotgun (WGS) entry which is preliminary data.</text>
</comment>
<dbReference type="Pfam" id="PF03372">
    <property type="entry name" value="Exo_endo_phos"/>
    <property type="match status" value="1"/>
</dbReference>
<dbReference type="PANTHER" id="PTHR33116:SF78">
    <property type="entry name" value="OS12G0587133 PROTEIN"/>
    <property type="match status" value="1"/>
</dbReference>
<dbReference type="Pfam" id="PF00078">
    <property type="entry name" value="RVT_1"/>
    <property type="match status" value="1"/>
</dbReference>
<evidence type="ECO:0000313" key="4">
    <source>
        <dbReference type="Proteomes" id="UP000288805"/>
    </source>
</evidence>
<accession>A0A438JPF2</accession>
<sequence length="1241" mass="139972">MGTVVIDEGVGFQAPLRAVLTDGSPWETGIEGEKNMGIRSQESEDSEEKEDQGGSWDDSSLAEFNKTLGFTTDGVEGEILKLLLRLKTRRDQGKKKGISGMTRNKRSLIKALIRSQKVDLVCLQETKMSQMSLGVVRSLGVGRFLEWGVLNARGAAGGVLVFWDNRVLELVGMEVGLFSISCRFKNCEDGFSWIFLGVYGPTLKRYRELFWEELGAIRGLWSDPWCIGGDFNLIRFPNERGPFTWSGGLNNQAMSRLDCFLVSEDWEGHFKGAMQCTLPRLVSDHFPILLDGGGVRRGPVPFRFENMWLKEEGFKDLLKGWWQSLSFNGSFSFILAEKLKALKAILKSWNKDVFGQVGANKKLALDKVDFWDGQEKLRPLSLEELEARKVAKGDFEKWALMEEVSWRQKSREVWLREGVGDKGGVVGAFKDLLTDSGGWHPSMEGLDFNRIEDEDAARLEEVFSEDEVFLALSDLNGNKAPGPDGFPLSFCQFCWDFVKEEVMGFVIEFHEHGRFVRSLNSTFLVLIPKKAGAEDLRDFRPISLVGGLYKLLAKVLANRLKKVVDKVVSSAQNAFVEGRQILDAALIANEAIDSLLKRNESGVLCKLDLEKAYDHINWNFLLFFLQSMGFGEKWTWWISSCIFTATFSVLVNGTPEGYFNSSRGLRQGDPLSPYLFVIGMEALSRLIHRAVGGGLLLGCRVNGRGGDGALVSHLLFVDDTLVFCEAFEDQMVHLSWLLMWFEAISGLRINLDKSEILPVGRVENLETLALEAGCKVGRLPSSYLGIPLGANHKFVAVWDGVEERFRKRLALWKRQFISKGGRITLIRNTLSSMPIYLMSLLRMPRAVSLRLEKIQRDFLWGGGALERKPHLVNWDTVCLDKRKGGLGVRRLSILNRALLCKWNWRFANERENFWRHVISRKFGEEEGGWVSREVRESYGVGFWKEIRKEGALMQNKVVFSVGNGRRGAWVEEFWDSSGEEGVWSPRFSRPFNDWEVEEVERLLLTIRAGLFPHGLIWSPSVPKVSFFAWEASWGKVLTMDELKKRGGLLLIDVSCAVRKRSLLIIFLYIALGQEFYGSYCSPFLECFGSSHFRLEIPLLDGRALCWARSGERCSGPCSQEEREDVEGGSRVGGSSNKEDAALSWSRVAAIREDQERSEWSIAGGACLVRASVVGYVAKGSIGLLWLLEGVSLLPRPKRLTSGVVLKMRWKGKLHCKHCVLAWRSLIKPSWKGRICFLALLA</sequence>
<dbReference type="Gene3D" id="3.60.10.10">
    <property type="entry name" value="Endonuclease/exonuclease/phosphatase"/>
    <property type="match status" value="1"/>
</dbReference>
<dbReference type="Proteomes" id="UP000288805">
    <property type="component" value="Unassembled WGS sequence"/>
</dbReference>